<dbReference type="InterPro" id="IPR041628">
    <property type="entry name" value="ChlI/MoxR_AAA_lid"/>
</dbReference>
<reference evidence="4" key="1">
    <citation type="submission" date="2019-07" db="EMBL/GenBank/DDBJ databases">
        <title>Bacillus alkalisoli sp. nov. isolated from saline soil.</title>
        <authorList>
            <person name="Sun J.-Q."/>
            <person name="Xu L."/>
        </authorList>
    </citation>
    <scope>NUCLEOTIDE SEQUENCE [LARGE SCALE GENOMIC DNA]</scope>
    <source>
        <strain evidence="4">M4U3P1</strain>
    </source>
</reference>
<dbReference type="KEGG" id="psua:FLK61_27230"/>
<accession>A0A859FB10</accession>
<feature type="domain" description="ATPase AAA-3" evidence="1">
    <location>
        <begin position="37"/>
        <end position="168"/>
    </location>
</feature>
<protein>
    <submittedName>
        <fullName evidence="3">MoxR family ATPase</fullName>
    </submittedName>
</protein>
<evidence type="ECO:0000313" key="4">
    <source>
        <dbReference type="Proteomes" id="UP000318138"/>
    </source>
</evidence>
<dbReference type="PANTHER" id="PTHR42759">
    <property type="entry name" value="MOXR FAMILY PROTEIN"/>
    <property type="match status" value="1"/>
</dbReference>
<dbReference type="InterPro" id="IPR027417">
    <property type="entry name" value="P-loop_NTPase"/>
</dbReference>
<evidence type="ECO:0000313" key="3">
    <source>
        <dbReference type="EMBL" id="QKS70449.1"/>
    </source>
</evidence>
<dbReference type="RefSeq" id="WP_176008487.1">
    <property type="nucleotide sequence ID" value="NZ_CP041372.2"/>
</dbReference>
<keyword evidence="4" id="KW-1185">Reference proteome</keyword>
<evidence type="ECO:0000259" key="2">
    <source>
        <dbReference type="Pfam" id="PF17863"/>
    </source>
</evidence>
<proteinExistence type="predicted"/>
<dbReference type="PANTHER" id="PTHR42759:SF5">
    <property type="entry name" value="METHANOL DEHYDROGENASE REGULATOR"/>
    <property type="match status" value="1"/>
</dbReference>
<feature type="domain" description="ChlI/MoxR AAA lid" evidence="2">
    <location>
        <begin position="233"/>
        <end position="284"/>
    </location>
</feature>
<dbReference type="PIRSF" id="PIRSF002849">
    <property type="entry name" value="AAA_ATPase_chaperone_MoxR_prd"/>
    <property type="match status" value="1"/>
</dbReference>
<evidence type="ECO:0000259" key="1">
    <source>
        <dbReference type="Pfam" id="PF07726"/>
    </source>
</evidence>
<dbReference type="AlphaFoldDB" id="A0A859FB10"/>
<dbReference type="GO" id="GO:0016887">
    <property type="term" value="F:ATP hydrolysis activity"/>
    <property type="evidence" value="ECO:0007669"/>
    <property type="project" value="InterPro"/>
</dbReference>
<sequence>MQHEQYLHGIQQEIGKRLVGRNDTIELLWISILAKGHVLLDDLPGTGKSELAKLLATVLGAEFGRVQGTSDVTPSDVTGFYYYNQQTTTFDFRKGPIFNSVLLFDEINRASPRAQAGLLEAMAERQVTIDGHTMPLPETFFVLATQNPVDQNQGTFALPHAQLDRFLMKLSLEELSEDHKRDILRQSRQPEEPVKAVLTLAELQKLQEEVTRVSVSEEIDTYLLAILASLKEQEETAHDVGPRAALALLRAAQARAAVHGRSYVLPEDVFLLAEHVLAHRIQLQGRLTSNQKDVVERAKNSVPITIN</sequence>
<dbReference type="Gene3D" id="1.10.8.80">
    <property type="entry name" value="Magnesium chelatase subunit I, C-Terminal domain"/>
    <property type="match status" value="1"/>
</dbReference>
<dbReference type="Proteomes" id="UP000318138">
    <property type="component" value="Chromosome"/>
</dbReference>
<dbReference type="GO" id="GO:0005524">
    <property type="term" value="F:ATP binding"/>
    <property type="evidence" value="ECO:0007669"/>
    <property type="project" value="InterPro"/>
</dbReference>
<dbReference type="InterPro" id="IPR050764">
    <property type="entry name" value="CbbQ/NirQ/NorQ/GpvN"/>
</dbReference>
<dbReference type="EMBL" id="CP041372">
    <property type="protein sequence ID" value="QKS70449.1"/>
    <property type="molecule type" value="Genomic_DNA"/>
</dbReference>
<gene>
    <name evidence="3" type="ORF">FLK61_27230</name>
</gene>
<dbReference type="Gene3D" id="3.40.50.300">
    <property type="entry name" value="P-loop containing nucleotide triphosphate hydrolases"/>
    <property type="match status" value="1"/>
</dbReference>
<dbReference type="Pfam" id="PF17863">
    <property type="entry name" value="AAA_lid_2"/>
    <property type="match status" value="1"/>
</dbReference>
<name>A0A859FB10_9BACI</name>
<dbReference type="CDD" id="cd00009">
    <property type="entry name" value="AAA"/>
    <property type="match status" value="1"/>
</dbReference>
<dbReference type="InterPro" id="IPR011703">
    <property type="entry name" value="ATPase_AAA-3"/>
</dbReference>
<organism evidence="3 4">
    <name type="scientific">Paenalkalicoccus suaedae</name>
    <dbReference type="NCBI Taxonomy" id="2592382"/>
    <lineage>
        <taxon>Bacteria</taxon>
        <taxon>Bacillati</taxon>
        <taxon>Bacillota</taxon>
        <taxon>Bacilli</taxon>
        <taxon>Bacillales</taxon>
        <taxon>Bacillaceae</taxon>
        <taxon>Paenalkalicoccus</taxon>
    </lineage>
</organism>
<dbReference type="SUPFAM" id="SSF52540">
    <property type="entry name" value="P-loop containing nucleoside triphosphate hydrolases"/>
    <property type="match status" value="1"/>
</dbReference>
<dbReference type="Pfam" id="PF07726">
    <property type="entry name" value="AAA_3"/>
    <property type="match status" value="1"/>
</dbReference>